<dbReference type="Pfam" id="PF26096">
    <property type="entry name" value="DUF8033"/>
    <property type="match status" value="1"/>
</dbReference>
<dbReference type="GeneID" id="54979931"/>
<accession>A0A1S6L1D8</accession>
<evidence type="ECO:0000313" key="3">
    <source>
        <dbReference type="Proteomes" id="UP000224348"/>
    </source>
</evidence>
<dbReference type="EMBL" id="KY464836">
    <property type="protein sequence ID" value="AQT27807.1"/>
    <property type="molecule type" value="Genomic_DNA"/>
</dbReference>
<feature type="domain" description="DUF8033" evidence="1">
    <location>
        <begin position="1"/>
        <end position="71"/>
    </location>
</feature>
<organism evidence="2 3">
    <name type="scientific">Ralstonia phage RS-PI-1</name>
    <dbReference type="NCBI Taxonomy" id="1958965"/>
    <lineage>
        <taxon>Viruses</taxon>
        <taxon>Duplodnaviria</taxon>
        <taxon>Heunggongvirae</taxon>
        <taxon>Uroviricota</taxon>
        <taxon>Caudoviricetes</taxon>
        <taxon>Autographivirales</taxon>
        <taxon>Autonotataviridae</taxon>
        <taxon>Ampunavirus</taxon>
        <taxon>Ampunavirus RSPI1</taxon>
    </lineage>
</organism>
<dbReference type="Proteomes" id="UP000224348">
    <property type="component" value="Segment"/>
</dbReference>
<name>A0A1S6L1D8_9CAUD</name>
<proteinExistence type="predicted"/>
<sequence>MKLRTIGNHQSVLTFKSGVRLLFSYETPCAVFVPGEGYKKTSEFVSRTTQRHIADWVGDNPVVEISQADIASYLNASTGRHEEVND</sequence>
<dbReference type="KEGG" id="vg:54979931"/>
<evidence type="ECO:0000313" key="2">
    <source>
        <dbReference type="EMBL" id="AQT27807.1"/>
    </source>
</evidence>
<keyword evidence="3" id="KW-1185">Reference proteome</keyword>
<evidence type="ECO:0000259" key="1">
    <source>
        <dbReference type="Pfam" id="PF26096"/>
    </source>
</evidence>
<protein>
    <recommendedName>
        <fullName evidence="1">DUF8033 domain-containing protein</fullName>
    </recommendedName>
</protein>
<reference evidence="2 3" key="1">
    <citation type="submission" date="2017-01" db="EMBL/GenBank/DDBJ databases">
        <title>Isolation and complete genomic analysis of a novel lytic bacteriophage infecting the Ralstonia solanacearum.</title>
        <authorList>
            <person name="Su J."/>
            <person name="Sun H."/>
            <person name="Liu J."/>
            <person name="Guo Z."/>
            <person name="Fan G."/>
            <person name="Gu G."/>
            <person name="Wang G."/>
        </authorList>
    </citation>
    <scope>NUCLEOTIDE SEQUENCE [LARGE SCALE GENOMIC DNA]</scope>
</reference>
<dbReference type="RefSeq" id="YP_009789784.1">
    <property type="nucleotide sequence ID" value="NC_047816.1"/>
</dbReference>
<dbReference type="InterPro" id="IPR058346">
    <property type="entry name" value="DUF8033"/>
</dbReference>